<dbReference type="PIRSF" id="PIRSF033887">
    <property type="entry name" value="PduX"/>
    <property type="match status" value="1"/>
</dbReference>
<evidence type="ECO:0000256" key="4">
    <source>
        <dbReference type="ARBA" id="ARBA00022840"/>
    </source>
</evidence>
<reference evidence="8" key="1">
    <citation type="journal article" date="2013" name="Genome Announc.">
        <title>First genome sequence of a syntrophic acetate-oxidizing bacterium, Tepidanaerobacter acetatoxydans strain Re1.</title>
        <authorList>
            <person name="Manzoor S."/>
            <person name="Bongcam-Rudloff E."/>
            <person name="Schnurer A."/>
            <person name="Muller B."/>
        </authorList>
    </citation>
    <scope>NUCLEOTIDE SEQUENCE [LARGE SCALE GENOMIC DNA]</scope>
    <source>
        <strain evidence="8">Re1</strain>
    </source>
</reference>
<feature type="domain" description="GHMP kinase N-terminal" evidence="5">
    <location>
        <begin position="59"/>
        <end position="126"/>
    </location>
</feature>
<dbReference type="eggNOG" id="COG4542">
    <property type="taxonomic scope" value="Bacteria"/>
</dbReference>
<evidence type="ECO:0000256" key="3">
    <source>
        <dbReference type="ARBA" id="ARBA00022777"/>
    </source>
</evidence>
<dbReference type="KEGG" id="tae:TepiRe1_1099"/>
<evidence type="ECO:0000256" key="2">
    <source>
        <dbReference type="ARBA" id="ARBA00022741"/>
    </source>
</evidence>
<dbReference type="PANTHER" id="PTHR43527:SF1">
    <property type="entry name" value="L-THREONINE KINASE"/>
    <property type="match status" value="1"/>
</dbReference>
<dbReference type="Pfam" id="PF00288">
    <property type="entry name" value="GHMP_kinases_N"/>
    <property type="match status" value="1"/>
</dbReference>
<name>F4LRT2_TEPAE</name>
<dbReference type="Pfam" id="PF08544">
    <property type="entry name" value="GHMP_kinases_C"/>
    <property type="match status" value="1"/>
</dbReference>
<dbReference type="Proteomes" id="UP000010802">
    <property type="component" value="Chromosome"/>
</dbReference>
<dbReference type="Gene3D" id="3.30.230.10">
    <property type="match status" value="1"/>
</dbReference>
<dbReference type="GO" id="GO:0016301">
    <property type="term" value="F:kinase activity"/>
    <property type="evidence" value="ECO:0007669"/>
    <property type="project" value="UniProtKB-KW"/>
</dbReference>
<evidence type="ECO:0000313" key="8">
    <source>
        <dbReference type="Proteomes" id="UP000010802"/>
    </source>
</evidence>
<evidence type="ECO:0000313" key="7">
    <source>
        <dbReference type="EMBL" id="CDI40571.1"/>
    </source>
</evidence>
<dbReference type="EMBL" id="HF563609">
    <property type="protein sequence ID" value="CDI40571.1"/>
    <property type="molecule type" value="Genomic_DNA"/>
</dbReference>
<accession>F4LRT2</accession>
<dbReference type="STRING" id="1209989.TepRe1_1002"/>
<keyword evidence="1" id="KW-0808">Transferase</keyword>
<keyword evidence="2" id="KW-0547">Nucleotide-binding</keyword>
<sequence length="301" mass="33350">MWGKAICPASCGEIVEGTIDERDFLVTCPIALYTEVSVHLDRNMIKHIDCSELEHTKAIQAVEKTLTYFGIKKLKAEILINTDIPCGVGLSSSTADITAACIATAQALGKSISDDVIANIALSIEPSDGIMYPGVMMFDHIHGTVRKRLGHMPEMDVYIIDTGEQVDTQQFNNIKDLKQKNKQKEPMVKQALELTFKAFEEGNLKLLGEAMKISAFAHQSILFKPHLSDIVQLGDRYGAIGVNIAHSGSIVGIFFEKGYIICRDFWKEIGDIMLKYNQTYRIIRTCTDNNGPRISENCSSA</sequence>
<dbReference type="KEGG" id="tep:TepRe1_1002"/>
<protein>
    <submittedName>
        <fullName evidence="7">GHMP kinase</fullName>
    </submittedName>
</protein>
<dbReference type="SUPFAM" id="SSF54211">
    <property type="entry name" value="Ribosomal protein S5 domain 2-like"/>
    <property type="match status" value="1"/>
</dbReference>
<evidence type="ECO:0000256" key="1">
    <source>
        <dbReference type="ARBA" id="ARBA00022679"/>
    </source>
</evidence>
<dbReference type="AlphaFoldDB" id="F4LRT2"/>
<keyword evidence="3 7" id="KW-0418">Kinase</keyword>
<evidence type="ECO:0000259" key="6">
    <source>
        <dbReference type="Pfam" id="PF08544"/>
    </source>
</evidence>
<dbReference type="PANTHER" id="PTHR43527">
    <property type="entry name" value="4-DIPHOSPHOCYTIDYL-2-C-METHYL-D-ERYTHRITOL KINASE, CHLOROPLASTIC"/>
    <property type="match status" value="1"/>
</dbReference>
<dbReference type="InterPro" id="IPR020568">
    <property type="entry name" value="Ribosomal_Su5_D2-typ_SF"/>
</dbReference>
<proteinExistence type="predicted"/>
<dbReference type="InterPro" id="IPR014721">
    <property type="entry name" value="Ribsml_uS5_D2-typ_fold_subgr"/>
</dbReference>
<dbReference type="HOGENOM" id="CLU_056896_0_1_9"/>
<keyword evidence="4" id="KW-0067">ATP-binding</keyword>
<keyword evidence="8" id="KW-1185">Reference proteome</keyword>
<dbReference type="InterPro" id="IPR012363">
    <property type="entry name" value="PduX"/>
</dbReference>
<organism evidence="7 8">
    <name type="scientific">Tepidanaerobacter acetatoxydans (strain DSM 21804 / JCM 16047 / Re1)</name>
    <dbReference type="NCBI Taxonomy" id="1209989"/>
    <lineage>
        <taxon>Bacteria</taxon>
        <taxon>Bacillati</taxon>
        <taxon>Bacillota</taxon>
        <taxon>Clostridia</taxon>
        <taxon>Thermosediminibacterales</taxon>
        <taxon>Tepidanaerobacteraceae</taxon>
        <taxon>Tepidanaerobacter</taxon>
    </lineage>
</organism>
<dbReference type="InterPro" id="IPR013750">
    <property type="entry name" value="GHMP_kinase_C_dom"/>
</dbReference>
<evidence type="ECO:0000259" key="5">
    <source>
        <dbReference type="Pfam" id="PF00288"/>
    </source>
</evidence>
<gene>
    <name evidence="7" type="ordered locus">TEPIRE1_1099</name>
</gene>
<dbReference type="InterPro" id="IPR006204">
    <property type="entry name" value="GHMP_kinase_N_dom"/>
</dbReference>
<feature type="domain" description="GHMP kinase C-terminal" evidence="6">
    <location>
        <begin position="196"/>
        <end position="256"/>
    </location>
</feature>
<dbReference type="GO" id="GO:0005524">
    <property type="term" value="F:ATP binding"/>
    <property type="evidence" value="ECO:0007669"/>
    <property type="project" value="UniProtKB-KW"/>
</dbReference>